<feature type="compositionally biased region" description="Pro residues" evidence="12">
    <location>
        <begin position="114"/>
        <end position="124"/>
    </location>
</feature>
<accession>A0A8J8BC77</accession>
<dbReference type="PANTHER" id="PTHR45723">
    <property type="entry name" value="SERINE/THREONINE-PROTEIN KINASE RIO1"/>
    <property type="match status" value="1"/>
</dbReference>
<dbReference type="InterPro" id="IPR051272">
    <property type="entry name" value="RIO-type_Ser/Thr_kinase"/>
</dbReference>
<dbReference type="GO" id="GO:0005524">
    <property type="term" value="F:ATP binding"/>
    <property type="evidence" value="ECO:0007669"/>
    <property type="project" value="UniProtKB-KW"/>
</dbReference>
<dbReference type="PROSITE" id="PS00109">
    <property type="entry name" value="PROTEIN_KINASE_TYR"/>
    <property type="match status" value="1"/>
</dbReference>
<dbReference type="Pfam" id="PF01163">
    <property type="entry name" value="RIO1"/>
    <property type="match status" value="1"/>
</dbReference>
<reference evidence="14" key="1">
    <citation type="submission" date="2021-04" db="EMBL/GenBank/DDBJ databases">
        <title>Genome based classification of Actinospica acidithermotolerans sp. nov., an actinobacterium isolated from an Indonesian hot spring.</title>
        <authorList>
            <person name="Kusuma A.B."/>
            <person name="Putra K.E."/>
            <person name="Nafisah S."/>
            <person name="Loh J."/>
            <person name="Nouioui I."/>
            <person name="Goodfellow M."/>
        </authorList>
    </citation>
    <scope>NUCLEOTIDE SEQUENCE</scope>
    <source>
        <strain evidence="14">DSM 45618</strain>
    </source>
</reference>
<dbReference type="InterPro" id="IPR011009">
    <property type="entry name" value="Kinase-like_dom_sf"/>
</dbReference>
<evidence type="ECO:0000256" key="9">
    <source>
        <dbReference type="ARBA" id="ARBA00022842"/>
    </source>
</evidence>
<name>A0A8J8BC77_9ACTN</name>
<comment type="similarity">
    <text evidence="1">Belongs to the protein kinase superfamily. RIO-type Ser/Thr kinase family.</text>
</comment>
<evidence type="ECO:0000256" key="7">
    <source>
        <dbReference type="ARBA" id="ARBA00022777"/>
    </source>
</evidence>
<evidence type="ECO:0000256" key="4">
    <source>
        <dbReference type="ARBA" id="ARBA00022679"/>
    </source>
</evidence>
<evidence type="ECO:0000256" key="5">
    <source>
        <dbReference type="ARBA" id="ARBA00022723"/>
    </source>
</evidence>
<feature type="region of interest" description="Disordered" evidence="12">
    <location>
        <begin position="100"/>
        <end position="125"/>
    </location>
</feature>
<evidence type="ECO:0000256" key="1">
    <source>
        <dbReference type="ARBA" id="ARBA00009196"/>
    </source>
</evidence>
<dbReference type="InterPro" id="IPR018934">
    <property type="entry name" value="RIO_dom"/>
</dbReference>
<feature type="domain" description="RIO kinase" evidence="13">
    <location>
        <begin position="44"/>
        <end position="321"/>
    </location>
</feature>
<keyword evidence="9" id="KW-0460">Magnesium</keyword>
<feature type="region of interest" description="Disordered" evidence="12">
    <location>
        <begin position="1"/>
        <end position="60"/>
    </location>
</feature>
<keyword evidence="4" id="KW-0808">Transferase</keyword>
<evidence type="ECO:0000313" key="15">
    <source>
        <dbReference type="Proteomes" id="UP000677913"/>
    </source>
</evidence>
<dbReference type="SUPFAM" id="SSF56112">
    <property type="entry name" value="Protein kinase-like (PK-like)"/>
    <property type="match status" value="1"/>
</dbReference>
<evidence type="ECO:0000256" key="8">
    <source>
        <dbReference type="ARBA" id="ARBA00022840"/>
    </source>
</evidence>
<dbReference type="Proteomes" id="UP000677913">
    <property type="component" value="Unassembled WGS sequence"/>
</dbReference>
<evidence type="ECO:0000313" key="14">
    <source>
        <dbReference type="EMBL" id="MBS2963250.1"/>
    </source>
</evidence>
<dbReference type="Gene3D" id="1.10.510.10">
    <property type="entry name" value="Transferase(Phosphotransferase) domain 1"/>
    <property type="match status" value="1"/>
</dbReference>
<evidence type="ECO:0000256" key="6">
    <source>
        <dbReference type="ARBA" id="ARBA00022741"/>
    </source>
</evidence>
<protein>
    <recommendedName>
        <fullName evidence="2">non-specific serine/threonine protein kinase</fullName>
        <ecNumber evidence="2">2.7.11.1</ecNumber>
    </recommendedName>
</protein>
<keyword evidence="3" id="KW-0723">Serine/threonine-protein kinase</keyword>
<dbReference type="InterPro" id="IPR000687">
    <property type="entry name" value="RIO_kinase"/>
</dbReference>
<evidence type="ECO:0000256" key="3">
    <source>
        <dbReference type="ARBA" id="ARBA00022527"/>
    </source>
</evidence>
<keyword evidence="8" id="KW-0067">ATP-binding</keyword>
<evidence type="ECO:0000256" key="12">
    <source>
        <dbReference type="SAM" id="MobiDB-lite"/>
    </source>
</evidence>
<gene>
    <name evidence="14" type="ORF">KGA66_09350</name>
</gene>
<comment type="caution">
    <text evidence="14">The sequence shown here is derived from an EMBL/GenBank/DDBJ whole genome shotgun (WGS) entry which is preliminary data.</text>
</comment>
<keyword evidence="6" id="KW-0547">Nucleotide-binding</keyword>
<dbReference type="AlphaFoldDB" id="A0A8J8BC77"/>
<comment type="catalytic activity">
    <reaction evidence="10">
        <text>L-threonyl-[protein] + ATP = O-phospho-L-threonyl-[protein] + ADP + H(+)</text>
        <dbReference type="Rhea" id="RHEA:46608"/>
        <dbReference type="Rhea" id="RHEA-COMP:11060"/>
        <dbReference type="Rhea" id="RHEA-COMP:11605"/>
        <dbReference type="ChEBI" id="CHEBI:15378"/>
        <dbReference type="ChEBI" id="CHEBI:30013"/>
        <dbReference type="ChEBI" id="CHEBI:30616"/>
        <dbReference type="ChEBI" id="CHEBI:61977"/>
        <dbReference type="ChEBI" id="CHEBI:456216"/>
        <dbReference type="EC" id="2.7.11.1"/>
    </reaction>
</comment>
<keyword evidence="15" id="KW-1185">Reference proteome</keyword>
<evidence type="ECO:0000259" key="13">
    <source>
        <dbReference type="SMART" id="SM00090"/>
    </source>
</evidence>
<organism evidence="14 15">
    <name type="scientific">Actinocrinis puniceicyclus</name>
    <dbReference type="NCBI Taxonomy" id="977794"/>
    <lineage>
        <taxon>Bacteria</taxon>
        <taxon>Bacillati</taxon>
        <taxon>Actinomycetota</taxon>
        <taxon>Actinomycetes</taxon>
        <taxon>Catenulisporales</taxon>
        <taxon>Actinospicaceae</taxon>
        <taxon>Actinocrinis</taxon>
    </lineage>
</organism>
<keyword evidence="7 14" id="KW-0418">Kinase</keyword>
<dbReference type="GO" id="GO:0004674">
    <property type="term" value="F:protein serine/threonine kinase activity"/>
    <property type="evidence" value="ECO:0007669"/>
    <property type="project" value="UniProtKB-KW"/>
</dbReference>
<dbReference type="EMBL" id="JAGSXH010000023">
    <property type="protein sequence ID" value="MBS2963250.1"/>
    <property type="molecule type" value="Genomic_DNA"/>
</dbReference>
<proteinExistence type="inferred from homology"/>
<comment type="catalytic activity">
    <reaction evidence="11">
        <text>L-seryl-[protein] + ATP = O-phospho-L-seryl-[protein] + ADP + H(+)</text>
        <dbReference type="Rhea" id="RHEA:17989"/>
        <dbReference type="Rhea" id="RHEA-COMP:9863"/>
        <dbReference type="Rhea" id="RHEA-COMP:11604"/>
        <dbReference type="ChEBI" id="CHEBI:15378"/>
        <dbReference type="ChEBI" id="CHEBI:29999"/>
        <dbReference type="ChEBI" id="CHEBI:30616"/>
        <dbReference type="ChEBI" id="CHEBI:83421"/>
        <dbReference type="ChEBI" id="CHEBI:456216"/>
        <dbReference type="EC" id="2.7.11.1"/>
    </reaction>
</comment>
<evidence type="ECO:0000256" key="11">
    <source>
        <dbReference type="ARBA" id="ARBA00048679"/>
    </source>
</evidence>
<keyword evidence="5" id="KW-0479">Metal-binding</keyword>
<evidence type="ECO:0000256" key="10">
    <source>
        <dbReference type="ARBA" id="ARBA00047899"/>
    </source>
</evidence>
<dbReference type="Gene3D" id="3.30.200.20">
    <property type="entry name" value="Phosphorylase Kinase, domain 1"/>
    <property type="match status" value="1"/>
</dbReference>
<evidence type="ECO:0000256" key="2">
    <source>
        <dbReference type="ARBA" id="ARBA00012513"/>
    </source>
</evidence>
<dbReference type="SMART" id="SM00090">
    <property type="entry name" value="RIO"/>
    <property type="match status" value="1"/>
</dbReference>
<dbReference type="GO" id="GO:0046872">
    <property type="term" value="F:metal ion binding"/>
    <property type="evidence" value="ECO:0007669"/>
    <property type="project" value="UniProtKB-KW"/>
</dbReference>
<sequence>MDDENETPSQLRTRRGRLTDLERARLATAQRDSEDELALPEGADRWSTWGQGEVGPQPHPSWLITAQAAVDTQLGVVKTGKEAEVHLIERWLPEGATATAYPSEVGGADEQRPTPQPQPQPQPQPRRLLLAEKRYRSAEHRLFHRDAGYLEGRRTRESRIDRAMANRTTFGRKLIAEQWAAAEFTALCELWQAGAPVPYPVSRLGTDLVLEFIGDTDGGAAPRLAQVRPDIEQLVDLWEQLIDALTCVAHAGFTHGDLSAYNLLVHEGCLVLIDLPQVVDLVKNPRGGELLARDVHNIADWFMARGLPDAAYRTDQLLLLLRDEAGISSPGGAG</sequence>
<dbReference type="EC" id="2.7.11.1" evidence="2"/>
<dbReference type="InterPro" id="IPR008266">
    <property type="entry name" value="Tyr_kinase_AS"/>
</dbReference>